<dbReference type="PANTHER" id="PTHR30404:SF0">
    <property type="entry name" value="N-ACETYLMURAMOYL-L-ALANINE AMIDASE AMIC"/>
    <property type="match status" value="1"/>
</dbReference>
<dbReference type="EC" id="3.5.1.28" evidence="2"/>
<evidence type="ECO:0000256" key="2">
    <source>
        <dbReference type="ARBA" id="ARBA00011901"/>
    </source>
</evidence>
<evidence type="ECO:0000259" key="4">
    <source>
        <dbReference type="SMART" id="SM00646"/>
    </source>
</evidence>
<dbReference type="Proteomes" id="UP001343492">
    <property type="component" value="Unassembled WGS sequence"/>
</dbReference>
<keyword evidence="3 5" id="KW-0378">Hydrolase</keyword>
<evidence type="ECO:0000256" key="3">
    <source>
        <dbReference type="ARBA" id="ARBA00022801"/>
    </source>
</evidence>
<dbReference type="CDD" id="cd02696">
    <property type="entry name" value="MurNAc-LAA"/>
    <property type="match status" value="1"/>
</dbReference>
<gene>
    <name evidence="5" type="ORF">VRS74_01285</name>
</gene>
<proteinExistence type="predicted"/>
<comment type="catalytic activity">
    <reaction evidence="1">
        <text>Hydrolyzes the link between N-acetylmuramoyl residues and L-amino acid residues in certain cell-wall glycopeptides.</text>
        <dbReference type="EC" id="3.5.1.28"/>
    </reaction>
</comment>
<accession>A0ABU7GBH9</accession>
<dbReference type="SMART" id="SM00646">
    <property type="entry name" value="Ami_3"/>
    <property type="match status" value="1"/>
</dbReference>
<feature type="domain" description="MurNAc-LAA" evidence="4">
    <location>
        <begin position="125"/>
        <end position="280"/>
    </location>
</feature>
<dbReference type="Gene3D" id="3.40.630.40">
    <property type="entry name" value="Zn-dependent exopeptidases"/>
    <property type="match status" value="1"/>
</dbReference>
<dbReference type="RefSeq" id="WP_354143425.1">
    <property type="nucleotide sequence ID" value="NZ_JAZDQV010000001.1"/>
</dbReference>
<dbReference type="InterPro" id="IPR050695">
    <property type="entry name" value="N-acetylmuramoyl_amidase_3"/>
</dbReference>
<keyword evidence="6" id="KW-1185">Reference proteome</keyword>
<dbReference type="InterPro" id="IPR002508">
    <property type="entry name" value="MurNAc-LAA_cat"/>
</dbReference>
<dbReference type="SUPFAM" id="SSF53187">
    <property type="entry name" value="Zn-dependent exopeptidases"/>
    <property type="match status" value="1"/>
</dbReference>
<name>A0ABU7GBH9_9SPHN</name>
<dbReference type="GO" id="GO:0008745">
    <property type="term" value="F:N-acetylmuramoyl-L-alanine amidase activity"/>
    <property type="evidence" value="ECO:0007669"/>
    <property type="project" value="UniProtKB-EC"/>
</dbReference>
<dbReference type="EMBL" id="JAZDQV010000001">
    <property type="protein sequence ID" value="MEE1876317.1"/>
    <property type="molecule type" value="Genomic_DNA"/>
</dbReference>
<organism evidence="5 6">
    <name type="scientific">Altererythrobacter litoralis</name>
    <dbReference type="NCBI Taxonomy" id="3113904"/>
    <lineage>
        <taxon>Bacteria</taxon>
        <taxon>Pseudomonadati</taxon>
        <taxon>Pseudomonadota</taxon>
        <taxon>Alphaproteobacteria</taxon>
        <taxon>Sphingomonadales</taxon>
        <taxon>Erythrobacteraceae</taxon>
        <taxon>Altererythrobacter</taxon>
    </lineage>
</organism>
<comment type="caution">
    <text evidence="5">The sequence shown here is derived from an EMBL/GenBank/DDBJ whole genome shotgun (WGS) entry which is preliminary data.</text>
</comment>
<evidence type="ECO:0000256" key="1">
    <source>
        <dbReference type="ARBA" id="ARBA00001561"/>
    </source>
</evidence>
<evidence type="ECO:0000313" key="5">
    <source>
        <dbReference type="EMBL" id="MEE1876317.1"/>
    </source>
</evidence>
<reference evidence="5 6" key="1">
    <citation type="submission" date="2024-01" db="EMBL/GenBank/DDBJ databases">
        <title>The genome sequence of Erythrobacteraceae sp. strain 1XM1-14.</title>
        <authorList>
            <person name="Liu Y."/>
        </authorList>
    </citation>
    <scope>NUCLEOTIDE SEQUENCE [LARGE SCALE GENOMIC DNA]</scope>
    <source>
        <strain evidence="5 6">1XM1-14</strain>
    </source>
</reference>
<evidence type="ECO:0000313" key="6">
    <source>
        <dbReference type="Proteomes" id="UP001343492"/>
    </source>
</evidence>
<dbReference type="PANTHER" id="PTHR30404">
    <property type="entry name" value="N-ACETYLMURAMOYL-L-ALANINE AMIDASE"/>
    <property type="match status" value="1"/>
</dbReference>
<protein>
    <recommendedName>
        <fullName evidence="2">N-acetylmuramoyl-L-alanine amidase</fullName>
        <ecNumber evidence="2">3.5.1.28</ecNumber>
    </recommendedName>
</protein>
<sequence length="289" mass="30796">MSLRTHLVLIVMLPLLLVGGLVSAGIKLPVPQWGRDYVLRLFMPELAEAAALPGIYGPADPDRPLVVIDAGHGGHDPGAVGAGIREKDVTLGLALALRDALVRQGGVRVALTREDDRLLALAERPDIARRMGADLFVSIHADSAGEKSGVSGASLYTLSARASSAAAARFARRENDADRLNGLSIDGQSEQVSAILVELSQRRSQTDSLEFASLVTREGEGQLTFHPQPLRAADLVVLRSPDMPSVLFEAGFVTNEQDAARLTSAEWKSGFADAMARAIRIYFVRQGGG</sequence>
<dbReference type="Pfam" id="PF01520">
    <property type="entry name" value="Amidase_3"/>
    <property type="match status" value="1"/>
</dbReference>